<keyword evidence="4 5" id="KW-0472">Membrane</keyword>
<dbReference type="Pfam" id="PF14378">
    <property type="entry name" value="PAP2_3"/>
    <property type="match status" value="1"/>
</dbReference>
<accession>A0A3B0T0R1</accession>
<dbReference type="InterPro" id="IPR026841">
    <property type="entry name" value="Aur1/Ipt1"/>
</dbReference>
<protein>
    <recommendedName>
        <fullName evidence="6">Inositolphosphotransferase Aur1/Ipt1 domain-containing protein</fullName>
    </recommendedName>
</protein>
<dbReference type="Gene3D" id="1.20.144.10">
    <property type="entry name" value="Phosphatidic acid phosphatase type 2/haloperoxidase"/>
    <property type="match status" value="1"/>
</dbReference>
<feature type="transmembrane region" description="Helical" evidence="5">
    <location>
        <begin position="118"/>
        <end position="137"/>
    </location>
</feature>
<feature type="transmembrane region" description="Helical" evidence="5">
    <location>
        <begin position="286"/>
        <end position="308"/>
    </location>
</feature>
<feature type="transmembrane region" description="Helical" evidence="5">
    <location>
        <begin position="66"/>
        <end position="84"/>
    </location>
</feature>
<keyword evidence="2 5" id="KW-0812">Transmembrane</keyword>
<feature type="transmembrane region" description="Helical" evidence="5">
    <location>
        <begin position="216"/>
        <end position="242"/>
    </location>
</feature>
<feature type="transmembrane region" description="Helical" evidence="5">
    <location>
        <begin position="31"/>
        <end position="54"/>
    </location>
</feature>
<keyword evidence="3 5" id="KW-1133">Transmembrane helix</keyword>
<name>A0A3B0T0R1_9ZZZZ</name>
<evidence type="ECO:0000256" key="1">
    <source>
        <dbReference type="ARBA" id="ARBA00004141"/>
    </source>
</evidence>
<gene>
    <name evidence="7" type="ORF">MNBD_ALPHA08-1127</name>
</gene>
<evidence type="ECO:0000256" key="4">
    <source>
        <dbReference type="ARBA" id="ARBA00023136"/>
    </source>
</evidence>
<sequence>MSDYAGGEKTKQESFSVLPGLSRPGLFARSLSAHGLLIGFVLVYAFLYLILLQFFPDSGPENPMGLVIKLLATISILTVISLFCQSCYEAFKRGGAKTPVSAIGQVFWQKIRDTQSSVPAFTMLVIMAAFSFVYVQVKKFIPVVAPFSWDEYFFELDKVLHFGVSPWKWLEPVFAGNPLLVSVLNFNYNIWFFVMWSLVVYFAFRVKDPVLRTRFFLTFFLAWAVGGSFLAMVFSSAGPAFYGRLGITPDVYAPLMAQLREVNEVYSVWALGLQDAMWLGYTGQGINIGISAMPSMHNAATMLFFMACWQLNKKVGIGMAVHGILISIGSVYLGWHYAVDIYLGWAVALVAWYVSGFVARWWHNRPDVRAFDDSRAGIDSLQHRA</sequence>
<dbReference type="EMBL" id="UOEC01000177">
    <property type="protein sequence ID" value="VAW00576.1"/>
    <property type="molecule type" value="Genomic_DNA"/>
</dbReference>
<feature type="transmembrane region" description="Helical" evidence="5">
    <location>
        <begin position="315"/>
        <end position="335"/>
    </location>
</feature>
<organism evidence="7">
    <name type="scientific">hydrothermal vent metagenome</name>
    <dbReference type="NCBI Taxonomy" id="652676"/>
    <lineage>
        <taxon>unclassified sequences</taxon>
        <taxon>metagenomes</taxon>
        <taxon>ecological metagenomes</taxon>
    </lineage>
</organism>
<feature type="transmembrane region" description="Helical" evidence="5">
    <location>
        <begin position="186"/>
        <end position="204"/>
    </location>
</feature>
<evidence type="ECO:0000256" key="5">
    <source>
        <dbReference type="SAM" id="Phobius"/>
    </source>
</evidence>
<dbReference type="PANTHER" id="PTHR31310">
    <property type="match status" value="1"/>
</dbReference>
<reference evidence="7" key="1">
    <citation type="submission" date="2018-06" db="EMBL/GenBank/DDBJ databases">
        <authorList>
            <person name="Zhirakovskaya E."/>
        </authorList>
    </citation>
    <scope>NUCLEOTIDE SEQUENCE</scope>
</reference>
<dbReference type="GO" id="GO:0016020">
    <property type="term" value="C:membrane"/>
    <property type="evidence" value="ECO:0007669"/>
    <property type="project" value="UniProtKB-SubCell"/>
</dbReference>
<evidence type="ECO:0000259" key="6">
    <source>
        <dbReference type="Pfam" id="PF14378"/>
    </source>
</evidence>
<evidence type="ECO:0000313" key="7">
    <source>
        <dbReference type="EMBL" id="VAW00576.1"/>
    </source>
</evidence>
<feature type="transmembrane region" description="Helical" evidence="5">
    <location>
        <begin position="341"/>
        <end position="362"/>
    </location>
</feature>
<evidence type="ECO:0000256" key="3">
    <source>
        <dbReference type="ARBA" id="ARBA00022989"/>
    </source>
</evidence>
<proteinExistence type="predicted"/>
<evidence type="ECO:0000256" key="2">
    <source>
        <dbReference type="ARBA" id="ARBA00022692"/>
    </source>
</evidence>
<dbReference type="InterPro" id="IPR052185">
    <property type="entry name" value="IPC_Synthase-Related"/>
</dbReference>
<feature type="domain" description="Inositolphosphotransferase Aur1/Ipt1" evidence="6">
    <location>
        <begin position="153"/>
        <end position="353"/>
    </location>
</feature>
<dbReference type="AlphaFoldDB" id="A0A3B0T0R1"/>
<comment type="subcellular location">
    <subcellularLocation>
        <location evidence="1">Membrane</location>
        <topology evidence="1">Multi-pass membrane protein</topology>
    </subcellularLocation>
</comment>
<dbReference type="PANTHER" id="PTHR31310:SF7">
    <property type="entry name" value="PA-PHOSPHATASE RELATED-FAMILY PROTEIN DDB_G0268928"/>
    <property type="match status" value="1"/>
</dbReference>